<keyword evidence="5 7" id="KW-0175">Coiled coil</keyword>
<dbReference type="GO" id="GO:0030870">
    <property type="term" value="C:Mre11 complex"/>
    <property type="evidence" value="ECO:0007669"/>
    <property type="project" value="TreeGrafter"/>
</dbReference>
<keyword evidence="3 6" id="KW-0862">Zinc</keyword>
<evidence type="ECO:0000256" key="1">
    <source>
        <dbReference type="ARBA" id="ARBA00022723"/>
    </source>
</evidence>
<evidence type="ECO:0000256" key="7">
    <source>
        <dbReference type="SAM" id="Coils"/>
    </source>
</evidence>
<feature type="domain" description="Zinc-hook" evidence="8">
    <location>
        <begin position="35"/>
        <end position="134"/>
    </location>
</feature>
<evidence type="ECO:0000313" key="9">
    <source>
        <dbReference type="EMBL" id="PKI61119.1"/>
    </source>
</evidence>
<evidence type="ECO:0000313" key="10">
    <source>
        <dbReference type="Proteomes" id="UP000233551"/>
    </source>
</evidence>
<evidence type="ECO:0000256" key="2">
    <source>
        <dbReference type="ARBA" id="ARBA00022741"/>
    </source>
</evidence>
<proteinExistence type="predicted"/>
<reference evidence="9 10" key="1">
    <citation type="submission" date="2017-11" db="EMBL/GenBank/DDBJ databases">
        <title>De-novo sequencing of pomegranate (Punica granatum L.) genome.</title>
        <authorList>
            <person name="Akparov Z."/>
            <person name="Amiraslanov A."/>
            <person name="Hajiyeva S."/>
            <person name="Abbasov M."/>
            <person name="Kaur K."/>
            <person name="Hamwieh A."/>
            <person name="Solovyev V."/>
            <person name="Salamov A."/>
            <person name="Braich B."/>
            <person name="Kosarev P."/>
            <person name="Mahmoud A."/>
            <person name="Hajiyev E."/>
            <person name="Babayeva S."/>
            <person name="Izzatullayeva V."/>
            <person name="Mammadov A."/>
            <person name="Mammadov A."/>
            <person name="Sharifova S."/>
            <person name="Ojaghi J."/>
            <person name="Eynullazada K."/>
            <person name="Bayramov B."/>
            <person name="Abdulazimova A."/>
            <person name="Shahmuradov I."/>
        </authorList>
    </citation>
    <scope>NUCLEOTIDE SEQUENCE [LARGE SCALE GENOMIC DNA]</scope>
    <source>
        <strain evidence="10">cv. AG2017</strain>
        <tissue evidence="9">Leaf</tissue>
    </source>
</reference>
<dbReference type="AlphaFoldDB" id="A0A2I0JXR9"/>
<dbReference type="EMBL" id="PGOL01001070">
    <property type="protein sequence ID" value="PKI61119.1"/>
    <property type="molecule type" value="Genomic_DNA"/>
</dbReference>
<dbReference type="GO" id="GO:0046872">
    <property type="term" value="F:metal ion binding"/>
    <property type="evidence" value="ECO:0007669"/>
    <property type="project" value="UniProtKB-UniRule"/>
</dbReference>
<feature type="non-terminal residue" evidence="9">
    <location>
        <position position="472"/>
    </location>
</feature>
<sequence length="472" mass="55553">MKIQEVTDNLSKHRKDLESKKRYIESKLQVLELQSSTIDTYHQAVENAKQKRDVQKSKYNIADGMRQMFDPFERVARANHICPCCERPFSSEEEDAFVKKQRVKAASSAERMKMLAVESSEAESQFHQLDKLRTTYDECVKIEKETIPHAERSLRDLKEELDQKSAALDDVLVILAEIQTQKDSVEALVQPVDTADRLFQETQTLQKQVDDLEYKLDFRGQGVRTMEEIQSELNTLQGVKDSLHNELEKLREEQRYMENDLSNIQIRWHTLREEKVKAANTLRDVKKVEEELDRLAEEKSQLDLDEKHLTEDIGHLVKEKDRLLGVYNDLKAKLDHEYEEQMEQKRNYQQEVDAVHKINSKIKEYHDLKKGERLKELQEKQSTSESQLQSCDTRKQEILEELNKSKDLMRNQDQLRRNIEDNLNYRKTKAEVDELTFEIESLEDRILKTGGISTFEAELAKLLQERERLLSE</sequence>
<dbReference type="GO" id="GO:0051880">
    <property type="term" value="F:G-quadruplex DNA binding"/>
    <property type="evidence" value="ECO:0007669"/>
    <property type="project" value="TreeGrafter"/>
</dbReference>
<dbReference type="GO" id="GO:0070192">
    <property type="term" value="P:chromosome organization involved in meiotic cell cycle"/>
    <property type="evidence" value="ECO:0007669"/>
    <property type="project" value="TreeGrafter"/>
</dbReference>
<dbReference type="InterPro" id="IPR013134">
    <property type="entry name" value="Zn_hook_RAD50"/>
</dbReference>
<keyword evidence="1 6" id="KW-0479">Metal-binding</keyword>
<dbReference type="GO" id="GO:0000722">
    <property type="term" value="P:telomere maintenance via recombination"/>
    <property type="evidence" value="ECO:0007669"/>
    <property type="project" value="TreeGrafter"/>
</dbReference>
<dbReference type="Pfam" id="PF04423">
    <property type="entry name" value="Rad50_zn_hook"/>
    <property type="match status" value="1"/>
</dbReference>
<keyword evidence="2" id="KW-0547">Nucleotide-binding</keyword>
<evidence type="ECO:0000256" key="5">
    <source>
        <dbReference type="ARBA" id="ARBA00023054"/>
    </source>
</evidence>
<evidence type="ECO:0000256" key="6">
    <source>
        <dbReference type="PROSITE-ProRule" id="PRU00471"/>
    </source>
</evidence>
<dbReference type="GO" id="GO:0006302">
    <property type="term" value="P:double-strand break repair"/>
    <property type="evidence" value="ECO:0007669"/>
    <property type="project" value="TreeGrafter"/>
</dbReference>
<feature type="coiled-coil region" evidence="7">
    <location>
        <begin position="195"/>
        <end position="351"/>
    </location>
</feature>
<dbReference type="GO" id="GO:0043047">
    <property type="term" value="F:single-stranded telomeric DNA binding"/>
    <property type="evidence" value="ECO:0007669"/>
    <property type="project" value="TreeGrafter"/>
</dbReference>
<gene>
    <name evidence="9" type="ORF">CRG98_018439</name>
</gene>
<accession>A0A2I0JXR9</accession>
<keyword evidence="4" id="KW-0067">ATP-binding</keyword>
<evidence type="ECO:0000256" key="3">
    <source>
        <dbReference type="ARBA" id="ARBA00022833"/>
    </source>
</evidence>
<evidence type="ECO:0000256" key="4">
    <source>
        <dbReference type="ARBA" id="ARBA00022840"/>
    </source>
</evidence>
<dbReference type="GO" id="GO:0000794">
    <property type="term" value="C:condensed nuclear chromosome"/>
    <property type="evidence" value="ECO:0007669"/>
    <property type="project" value="TreeGrafter"/>
</dbReference>
<feature type="binding site" evidence="6">
    <location>
        <position position="85"/>
    </location>
    <ligand>
        <name>Zn(2+)</name>
        <dbReference type="ChEBI" id="CHEBI:29105"/>
    </ligand>
</feature>
<name>A0A2I0JXR9_PUNGR</name>
<dbReference type="Gene3D" id="1.10.287.1490">
    <property type="match status" value="1"/>
</dbReference>
<dbReference type="Proteomes" id="UP000233551">
    <property type="component" value="Unassembled WGS sequence"/>
</dbReference>
<dbReference type="STRING" id="22663.A0A2I0JXR9"/>
<organism evidence="9 10">
    <name type="scientific">Punica granatum</name>
    <name type="common">Pomegranate</name>
    <dbReference type="NCBI Taxonomy" id="22663"/>
    <lineage>
        <taxon>Eukaryota</taxon>
        <taxon>Viridiplantae</taxon>
        <taxon>Streptophyta</taxon>
        <taxon>Embryophyta</taxon>
        <taxon>Tracheophyta</taxon>
        <taxon>Spermatophyta</taxon>
        <taxon>Magnoliopsida</taxon>
        <taxon>eudicotyledons</taxon>
        <taxon>Gunneridae</taxon>
        <taxon>Pentapetalae</taxon>
        <taxon>rosids</taxon>
        <taxon>malvids</taxon>
        <taxon>Myrtales</taxon>
        <taxon>Lythraceae</taxon>
        <taxon>Punica</taxon>
    </lineage>
</organism>
<evidence type="ECO:0000259" key="8">
    <source>
        <dbReference type="PROSITE" id="PS51131"/>
    </source>
</evidence>
<dbReference type="PANTHER" id="PTHR18867">
    <property type="entry name" value="RAD50"/>
    <property type="match status" value="1"/>
</dbReference>
<feature type="coiled-coil region" evidence="7">
    <location>
        <begin position="140"/>
        <end position="167"/>
    </location>
</feature>
<feature type="binding site" evidence="6">
    <location>
        <position position="82"/>
    </location>
    <ligand>
        <name>Zn(2+)</name>
        <dbReference type="ChEBI" id="CHEBI:29105"/>
    </ligand>
</feature>
<dbReference type="PROSITE" id="PS51131">
    <property type="entry name" value="ZN_HOOK"/>
    <property type="match status" value="1"/>
</dbReference>
<keyword evidence="10" id="KW-1185">Reference proteome</keyword>
<protein>
    <recommendedName>
        <fullName evidence="8">Zinc-hook domain-containing protein</fullName>
    </recommendedName>
</protein>
<comment type="caution">
    <text evidence="9">The sequence shown here is derived from an EMBL/GenBank/DDBJ whole genome shotgun (WGS) entry which is preliminary data.</text>
</comment>
<dbReference type="GO" id="GO:0005524">
    <property type="term" value="F:ATP binding"/>
    <property type="evidence" value="ECO:0007669"/>
    <property type="project" value="UniProtKB-KW"/>
</dbReference>
<dbReference type="PANTHER" id="PTHR18867:SF12">
    <property type="entry name" value="DNA REPAIR PROTEIN RAD50"/>
    <property type="match status" value="1"/>
</dbReference>
<dbReference type="GO" id="GO:0003691">
    <property type="term" value="F:double-stranded telomeric DNA binding"/>
    <property type="evidence" value="ECO:0007669"/>
    <property type="project" value="TreeGrafter"/>
</dbReference>
<feature type="coiled-coil region" evidence="7">
    <location>
        <begin position="425"/>
        <end position="472"/>
    </location>
</feature>
<dbReference type="GO" id="GO:0007004">
    <property type="term" value="P:telomere maintenance via telomerase"/>
    <property type="evidence" value="ECO:0007669"/>
    <property type="project" value="TreeGrafter"/>
</dbReference>